<proteinExistence type="predicted"/>
<accession>A0A9D0Z2G2</accession>
<dbReference type="Proteomes" id="UP000886725">
    <property type="component" value="Unassembled WGS sequence"/>
</dbReference>
<reference evidence="2" key="2">
    <citation type="journal article" date="2021" name="PeerJ">
        <title>Extensive microbial diversity within the chicken gut microbiome revealed by metagenomics and culture.</title>
        <authorList>
            <person name="Gilroy R."/>
            <person name="Ravi A."/>
            <person name="Getino M."/>
            <person name="Pursley I."/>
            <person name="Horton D.L."/>
            <person name="Alikhan N.F."/>
            <person name="Baker D."/>
            <person name="Gharbi K."/>
            <person name="Hall N."/>
            <person name="Watson M."/>
            <person name="Adriaenssens E.M."/>
            <person name="Foster-Nyarko E."/>
            <person name="Jarju S."/>
            <person name="Secka A."/>
            <person name="Antonio M."/>
            <person name="Oren A."/>
            <person name="Chaudhuri R.R."/>
            <person name="La Ragione R."/>
            <person name="Hildebrand F."/>
            <person name="Pallen M.J."/>
        </authorList>
    </citation>
    <scope>NUCLEOTIDE SEQUENCE</scope>
    <source>
        <strain evidence="2">CHK165-10780</strain>
    </source>
</reference>
<dbReference type="Gene3D" id="3.40.630.30">
    <property type="match status" value="1"/>
</dbReference>
<sequence>MQNIVICPIEHQDIPAVVDIQINEWKTAYKEIIADDFLASMNREERIAKREKDFSEKDFIVATIGDELVGFSRYTDHPDQIRGFSGIDCELCALYVKPEQKYHGIGTKLVQSMMNQFQKKKRQILVVDCMMK</sequence>
<dbReference type="GO" id="GO:0016747">
    <property type="term" value="F:acyltransferase activity, transferring groups other than amino-acyl groups"/>
    <property type="evidence" value="ECO:0007669"/>
    <property type="project" value="InterPro"/>
</dbReference>
<comment type="caution">
    <text evidence="2">The sequence shown here is derived from an EMBL/GenBank/DDBJ whole genome shotgun (WGS) entry which is preliminary data.</text>
</comment>
<dbReference type="Pfam" id="PF00583">
    <property type="entry name" value="Acetyltransf_1"/>
    <property type="match status" value="1"/>
</dbReference>
<dbReference type="SUPFAM" id="SSF55729">
    <property type="entry name" value="Acyl-CoA N-acyltransferases (Nat)"/>
    <property type="match status" value="1"/>
</dbReference>
<evidence type="ECO:0000313" key="2">
    <source>
        <dbReference type="EMBL" id="HIQ65233.1"/>
    </source>
</evidence>
<feature type="domain" description="N-acetyltransferase" evidence="1">
    <location>
        <begin position="4"/>
        <end position="132"/>
    </location>
</feature>
<dbReference type="PROSITE" id="PS51186">
    <property type="entry name" value="GNAT"/>
    <property type="match status" value="1"/>
</dbReference>
<dbReference type="EMBL" id="DVFU01000113">
    <property type="protein sequence ID" value="HIQ65233.1"/>
    <property type="molecule type" value="Genomic_DNA"/>
</dbReference>
<dbReference type="CDD" id="cd04301">
    <property type="entry name" value="NAT_SF"/>
    <property type="match status" value="1"/>
</dbReference>
<evidence type="ECO:0000259" key="1">
    <source>
        <dbReference type="PROSITE" id="PS51186"/>
    </source>
</evidence>
<dbReference type="InterPro" id="IPR016181">
    <property type="entry name" value="Acyl_CoA_acyltransferase"/>
</dbReference>
<reference evidence="2" key="1">
    <citation type="submission" date="2020-10" db="EMBL/GenBank/DDBJ databases">
        <authorList>
            <person name="Gilroy R."/>
        </authorList>
    </citation>
    <scope>NUCLEOTIDE SEQUENCE</scope>
    <source>
        <strain evidence="2">CHK165-10780</strain>
    </source>
</reference>
<name>A0A9D0Z2G2_9FIRM</name>
<evidence type="ECO:0000313" key="3">
    <source>
        <dbReference type="Proteomes" id="UP000886725"/>
    </source>
</evidence>
<dbReference type="AlphaFoldDB" id="A0A9D0Z2G2"/>
<dbReference type="InterPro" id="IPR000182">
    <property type="entry name" value="GNAT_dom"/>
</dbReference>
<protein>
    <submittedName>
        <fullName evidence="2">GNAT family N-acetyltransferase</fullName>
    </submittedName>
</protein>
<gene>
    <name evidence="2" type="ORF">IAC85_05805</name>
</gene>
<organism evidence="2 3">
    <name type="scientific">Candidatus Faecenecus gallistercoris</name>
    <dbReference type="NCBI Taxonomy" id="2840793"/>
    <lineage>
        <taxon>Bacteria</taxon>
        <taxon>Bacillati</taxon>
        <taxon>Bacillota</taxon>
        <taxon>Bacillota incertae sedis</taxon>
        <taxon>Candidatus Faecenecus</taxon>
    </lineage>
</organism>